<dbReference type="Pfam" id="PF02487">
    <property type="entry name" value="CLN3"/>
    <property type="match status" value="2"/>
</dbReference>
<accession>A0A7J5YB82</accession>
<feature type="transmembrane region" description="Helical" evidence="7">
    <location>
        <begin position="220"/>
        <end position="241"/>
    </location>
</feature>
<evidence type="ECO:0000313" key="9">
    <source>
        <dbReference type="Proteomes" id="UP000518266"/>
    </source>
</evidence>
<dbReference type="GO" id="GO:0012505">
    <property type="term" value="C:endomembrane system"/>
    <property type="evidence" value="ECO:0007669"/>
    <property type="project" value="UniProtKB-SubCell"/>
</dbReference>
<reference evidence="8 9" key="1">
    <citation type="submission" date="2020-03" db="EMBL/GenBank/DDBJ databases">
        <title>Dissostichus mawsoni Genome sequencing and assembly.</title>
        <authorList>
            <person name="Park H."/>
        </authorList>
    </citation>
    <scope>NUCLEOTIDE SEQUENCE [LARGE SCALE GENOMIC DNA]</scope>
    <source>
        <strain evidence="8">DM0001</strain>
        <tissue evidence="8">Muscle</tissue>
    </source>
</reference>
<dbReference type="OrthoDB" id="5965864at2759"/>
<dbReference type="InterPro" id="IPR036259">
    <property type="entry name" value="MFS_trans_sf"/>
</dbReference>
<proteinExistence type="inferred from homology"/>
<evidence type="ECO:0000256" key="4">
    <source>
        <dbReference type="ARBA" id="ARBA00022692"/>
    </source>
</evidence>
<dbReference type="Gene3D" id="1.20.1250.20">
    <property type="entry name" value="MFS general substrate transporter like domains"/>
    <property type="match status" value="1"/>
</dbReference>
<feature type="transmembrane region" description="Helical" evidence="7">
    <location>
        <begin position="253"/>
        <end position="274"/>
    </location>
</feature>
<dbReference type="InterPro" id="IPR003492">
    <property type="entry name" value="Battenin_disease_Cln3"/>
</dbReference>
<evidence type="ECO:0000256" key="7">
    <source>
        <dbReference type="SAM" id="Phobius"/>
    </source>
</evidence>
<dbReference type="GO" id="GO:0007040">
    <property type="term" value="P:lysosome organization"/>
    <property type="evidence" value="ECO:0007669"/>
    <property type="project" value="TreeGrafter"/>
</dbReference>
<evidence type="ECO:0000256" key="1">
    <source>
        <dbReference type="ARBA" id="ARBA00004127"/>
    </source>
</evidence>
<gene>
    <name evidence="8" type="ORF">F7725_002895</name>
</gene>
<comment type="subcellular location">
    <subcellularLocation>
        <location evidence="1">Endomembrane system</location>
        <topology evidence="1">Multi-pass membrane protein</topology>
    </subcellularLocation>
</comment>
<protein>
    <recommendedName>
        <fullName evidence="10">Battenin</fullName>
    </recommendedName>
</protein>
<keyword evidence="4 7" id="KW-0812">Transmembrane</keyword>
<keyword evidence="6 7" id="KW-0472">Membrane</keyword>
<comment type="similarity">
    <text evidence="2">Belongs to the battenin family.</text>
</comment>
<keyword evidence="5 7" id="KW-1133">Transmembrane helix</keyword>
<keyword evidence="3" id="KW-0813">Transport</keyword>
<dbReference type="PANTHER" id="PTHR10981">
    <property type="entry name" value="BATTENIN"/>
    <property type="match status" value="1"/>
</dbReference>
<dbReference type="Proteomes" id="UP000518266">
    <property type="component" value="Unassembled WGS sequence"/>
</dbReference>
<comment type="caution">
    <text evidence="8">The sequence shown here is derived from an EMBL/GenBank/DDBJ whole genome shotgun (WGS) entry which is preliminary data.</text>
</comment>
<sequence length="283" mass="30981">MCNNFAYVVMLSAAHDILKKQGSANATSPAGNSSNSSSSPYDCNPVSTAAVLLADILPTLIIKLSAPCVIHKLPYGDVDEHLGKFCSYILSHSSYRVCSGTSDNGVSERVGLSPQVTLQIMLVVPFAMLISYFFLLAPPPTLPQWREKQYAAVVSEERQQLMDDSEEEEQGESTPGLMRFVFPLGLVYFAEYFINQGLVVNALLLLLAVRFHFLPNPWTVFAIILYEGLLGGAAYVNTFYFISKESEDRHREFAMAAASVGDSLGIALAGLAAFPVHRYFCSL</sequence>
<evidence type="ECO:0000256" key="5">
    <source>
        <dbReference type="ARBA" id="ARBA00022989"/>
    </source>
</evidence>
<dbReference type="EMBL" id="JAAKFY010000014">
    <property type="protein sequence ID" value="KAF3845817.1"/>
    <property type="molecule type" value="Genomic_DNA"/>
</dbReference>
<feature type="transmembrane region" description="Helical" evidence="7">
    <location>
        <begin position="116"/>
        <end position="137"/>
    </location>
</feature>
<evidence type="ECO:0008006" key="10">
    <source>
        <dbReference type="Google" id="ProtNLM"/>
    </source>
</evidence>
<evidence type="ECO:0000256" key="6">
    <source>
        <dbReference type="ARBA" id="ARBA00023136"/>
    </source>
</evidence>
<dbReference type="GO" id="GO:0051453">
    <property type="term" value="P:regulation of intracellular pH"/>
    <property type="evidence" value="ECO:0007669"/>
    <property type="project" value="TreeGrafter"/>
</dbReference>
<evidence type="ECO:0000313" key="8">
    <source>
        <dbReference type="EMBL" id="KAF3845817.1"/>
    </source>
</evidence>
<keyword evidence="9" id="KW-1185">Reference proteome</keyword>
<dbReference type="SUPFAM" id="SSF103473">
    <property type="entry name" value="MFS general substrate transporter"/>
    <property type="match status" value="1"/>
</dbReference>
<organism evidence="8 9">
    <name type="scientific">Dissostichus mawsoni</name>
    <name type="common">Antarctic cod</name>
    <dbReference type="NCBI Taxonomy" id="36200"/>
    <lineage>
        <taxon>Eukaryota</taxon>
        <taxon>Metazoa</taxon>
        <taxon>Chordata</taxon>
        <taxon>Craniata</taxon>
        <taxon>Vertebrata</taxon>
        <taxon>Euteleostomi</taxon>
        <taxon>Actinopterygii</taxon>
        <taxon>Neopterygii</taxon>
        <taxon>Teleostei</taxon>
        <taxon>Neoteleostei</taxon>
        <taxon>Acanthomorphata</taxon>
        <taxon>Eupercaria</taxon>
        <taxon>Perciformes</taxon>
        <taxon>Notothenioidei</taxon>
        <taxon>Nototheniidae</taxon>
        <taxon>Dissostichus</taxon>
    </lineage>
</organism>
<dbReference type="GO" id="GO:0016020">
    <property type="term" value="C:membrane"/>
    <property type="evidence" value="ECO:0007669"/>
    <property type="project" value="InterPro"/>
</dbReference>
<name>A0A7J5YB82_DISMA</name>
<feature type="transmembrane region" description="Helical" evidence="7">
    <location>
        <begin position="186"/>
        <end position="208"/>
    </location>
</feature>
<dbReference type="PANTHER" id="PTHR10981:SF0">
    <property type="entry name" value="BATTENIN"/>
    <property type="match status" value="1"/>
</dbReference>
<evidence type="ECO:0000256" key="3">
    <source>
        <dbReference type="ARBA" id="ARBA00022448"/>
    </source>
</evidence>
<dbReference type="GO" id="GO:0005764">
    <property type="term" value="C:lysosome"/>
    <property type="evidence" value="ECO:0007669"/>
    <property type="project" value="TreeGrafter"/>
</dbReference>
<dbReference type="AlphaFoldDB" id="A0A7J5YB82"/>
<evidence type="ECO:0000256" key="2">
    <source>
        <dbReference type="ARBA" id="ARBA00007467"/>
    </source>
</evidence>